<evidence type="ECO:0000313" key="7">
    <source>
        <dbReference type="EMBL" id="SVA94564.1"/>
    </source>
</evidence>
<evidence type="ECO:0000256" key="1">
    <source>
        <dbReference type="ARBA" id="ARBA00022472"/>
    </source>
</evidence>
<dbReference type="InterPro" id="IPR008991">
    <property type="entry name" value="Translation_prot_SH3-like_sf"/>
</dbReference>
<name>A0A381ZZM7_9ZZZZ</name>
<dbReference type="SUPFAM" id="SSF82679">
    <property type="entry name" value="N-utilization substance G protein NusG, N-terminal domain"/>
    <property type="match status" value="1"/>
</dbReference>
<dbReference type="GO" id="GO:0032784">
    <property type="term" value="P:regulation of DNA-templated transcription elongation"/>
    <property type="evidence" value="ECO:0007669"/>
    <property type="project" value="InterPro"/>
</dbReference>
<keyword evidence="3" id="KW-0805">Transcription regulation</keyword>
<evidence type="ECO:0000259" key="6">
    <source>
        <dbReference type="SMART" id="SM00739"/>
    </source>
</evidence>
<dbReference type="Pfam" id="PF00467">
    <property type="entry name" value="KOW"/>
    <property type="match status" value="1"/>
</dbReference>
<keyword evidence="1" id="KW-0806">Transcription termination</keyword>
<feature type="domain" description="KOW" evidence="6">
    <location>
        <begin position="123"/>
        <end position="150"/>
    </location>
</feature>
<dbReference type="CDD" id="cd06091">
    <property type="entry name" value="KOW_NusG"/>
    <property type="match status" value="1"/>
</dbReference>
<dbReference type="GO" id="GO:0031564">
    <property type="term" value="P:transcription antitermination"/>
    <property type="evidence" value="ECO:0007669"/>
    <property type="project" value="UniProtKB-KW"/>
</dbReference>
<dbReference type="SUPFAM" id="SSF50104">
    <property type="entry name" value="Translation proteins SH3-like domain"/>
    <property type="match status" value="1"/>
</dbReference>
<dbReference type="InterPro" id="IPR014722">
    <property type="entry name" value="Rib_uL2_dom2"/>
</dbReference>
<dbReference type="PRINTS" id="PR00338">
    <property type="entry name" value="NUSGTNSCPFCT"/>
</dbReference>
<accession>A0A381ZZM7</accession>
<dbReference type="SMART" id="SM00738">
    <property type="entry name" value="NGN"/>
    <property type="match status" value="1"/>
</dbReference>
<dbReference type="Gene3D" id="3.30.70.940">
    <property type="entry name" value="NusG, N-terminal domain"/>
    <property type="match status" value="1"/>
</dbReference>
<reference evidence="7" key="1">
    <citation type="submission" date="2018-05" db="EMBL/GenBank/DDBJ databases">
        <authorList>
            <person name="Lanie J.A."/>
            <person name="Ng W.-L."/>
            <person name="Kazmierczak K.M."/>
            <person name="Andrzejewski T.M."/>
            <person name="Davidsen T.M."/>
            <person name="Wayne K.J."/>
            <person name="Tettelin H."/>
            <person name="Glass J.I."/>
            <person name="Rusch D."/>
            <person name="Podicherti R."/>
            <person name="Tsui H.-C.T."/>
            <person name="Winkler M.E."/>
        </authorList>
    </citation>
    <scope>NUCLEOTIDE SEQUENCE</scope>
</reference>
<dbReference type="InterPro" id="IPR015869">
    <property type="entry name" value="Transcrpt_antiterm_NusG_bac_CS"/>
</dbReference>
<dbReference type="PANTHER" id="PTHR30265:SF2">
    <property type="entry name" value="TRANSCRIPTION TERMINATION_ANTITERMINATION PROTEIN NUSG"/>
    <property type="match status" value="1"/>
</dbReference>
<proteinExistence type="inferred from homology"/>
<dbReference type="InterPro" id="IPR001062">
    <property type="entry name" value="Transcrpt_antiterm_NusG"/>
</dbReference>
<protein>
    <recommendedName>
        <fullName evidence="8">NusG-like N-terminal domain-containing protein</fullName>
    </recommendedName>
</protein>
<organism evidence="7">
    <name type="scientific">marine metagenome</name>
    <dbReference type="NCBI Taxonomy" id="408172"/>
    <lineage>
        <taxon>unclassified sequences</taxon>
        <taxon>metagenomes</taxon>
        <taxon>ecological metagenomes</taxon>
    </lineage>
</organism>
<dbReference type="GO" id="GO:0006354">
    <property type="term" value="P:DNA-templated transcription elongation"/>
    <property type="evidence" value="ECO:0007669"/>
    <property type="project" value="InterPro"/>
</dbReference>
<dbReference type="EMBL" id="UINC01023263">
    <property type="protein sequence ID" value="SVA94564.1"/>
    <property type="molecule type" value="Genomic_DNA"/>
</dbReference>
<dbReference type="InterPro" id="IPR006645">
    <property type="entry name" value="NGN-like_dom"/>
</dbReference>
<dbReference type="InterPro" id="IPR036735">
    <property type="entry name" value="NGN_dom_sf"/>
</dbReference>
<dbReference type="SMART" id="SM00739">
    <property type="entry name" value="KOW"/>
    <property type="match status" value="1"/>
</dbReference>
<dbReference type="HAMAP" id="MF_00948">
    <property type="entry name" value="NusG"/>
    <property type="match status" value="1"/>
</dbReference>
<dbReference type="PANTHER" id="PTHR30265">
    <property type="entry name" value="RHO-INTERACTING TRANSCRIPTION TERMINATION FACTOR NUSG"/>
    <property type="match status" value="1"/>
</dbReference>
<sequence>MSECRWYVLHAYSGYEKKVADSIMDQAKKLGVAEHIEEVSVPTQKIVEVKRGVRINSERKIFPGYILIKMNLNDDTWHIIKNTPKLSGFLGNKGKPIPISNAEAKRITQEVIDGIEKSRPAVMYDVGEQVKVIDGPFASFNGEIEQIDEDKARLRVAVSIFGRSTPVDLEYSQVEKA</sequence>
<dbReference type="PROSITE" id="PS01014">
    <property type="entry name" value="NUSG"/>
    <property type="match status" value="1"/>
</dbReference>
<dbReference type="NCBIfam" id="TIGR00922">
    <property type="entry name" value="nusG"/>
    <property type="match status" value="1"/>
</dbReference>
<keyword evidence="2" id="KW-0889">Transcription antitermination</keyword>
<dbReference type="GO" id="GO:0005829">
    <property type="term" value="C:cytosol"/>
    <property type="evidence" value="ECO:0007669"/>
    <property type="project" value="UniProtKB-ARBA"/>
</dbReference>
<gene>
    <name evidence="7" type="ORF">METZ01_LOCUS147418</name>
</gene>
<dbReference type="FunFam" id="2.30.30.30:FF:000002">
    <property type="entry name" value="Transcription termination/antitermination factor NusG"/>
    <property type="match status" value="1"/>
</dbReference>
<evidence type="ECO:0000259" key="5">
    <source>
        <dbReference type="SMART" id="SM00738"/>
    </source>
</evidence>
<dbReference type="Gene3D" id="2.30.30.30">
    <property type="match status" value="1"/>
</dbReference>
<evidence type="ECO:0008006" key="8">
    <source>
        <dbReference type="Google" id="ProtNLM"/>
    </source>
</evidence>
<dbReference type="InterPro" id="IPR043425">
    <property type="entry name" value="NusG-like"/>
</dbReference>
<dbReference type="Pfam" id="PF02357">
    <property type="entry name" value="NusG"/>
    <property type="match status" value="1"/>
</dbReference>
<dbReference type="AlphaFoldDB" id="A0A381ZZM7"/>
<evidence type="ECO:0000256" key="4">
    <source>
        <dbReference type="ARBA" id="ARBA00023163"/>
    </source>
</evidence>
<evidence type="ECO:0000256" key="2">
    <source>
        <dbReference type="ARBA" id="ARBA00022814"/>
    </source>
</evidence>
<dbReference type="CDD" id="cd09891">
    <property type="entry name" value="NGN_Bact_1"/>
    <property type="match status" value="1"/>
</dbReference>
<dbReference type="InterPro" id="IPR005824">
    <property type="entry name" value="KOW"/>
</dbReference>
<evidence type="ECO:0000256" key="3">
    <source>
        <dbReference type="ARBA" id="ARBA00023015"/>
    </source>
</evidence>
<dbReference type="GO" id="GO:0006353">
    <property type="term" value="P:DNA-templated transcription termination"/>
    <property type="evidence" value="ECO:0007669"/>
    <property type="project" value="UniProtKB-KW"/>
</dbReference>
<keyword evidence="4" id="KW-0804">Transcription</keyword>
<dbReference type="InterPro" id="IPR047050">
    <property type="entry name" value="NGN"/>
</dbReference>
<feature type="domain" description="NusG-like N-terminal" evidence="5">
    <location>
        <begin position="3"/>
        <end position="111"/>
    </location>
</feature>